<organism evidence="1 2">
    <name type="scientific">Nocardioides plantarum</name>
    <dbReference type="NCBI Taxonomy" id="29299"/>
    <lineage>
        <taxon>Bacteria</taxon>
        <taxon>Bacillati</taxon>
        <taxon>Actinomycetota</taxon>
        <taxon>Actinomycetes</taxon>
        <taxon>Propionibacteriales</taxon>
        <taxon>Nocardioidaceae</taxon>
        <taxon>Nocardioides</taxon>
    </lineage>
</organism>
<dbReference type="Gene3D" id="3.30.70.1280">
    <property type="entry name" value="SP0830-like domains"/>
    <property type="match status" value="1"/>
</dbReference>
<accession>A0ABV5K9L2</accession>
<comment type="caution">
    <text evidence="1">The sequence shown here is derived from an EMBL/GenBank/DDBJ whole genome shotgun (WGS) entry which is preliminary data.</text>
</comment>
<dbReference type="PANTHER" id="PTHR36439:SF1">
    <property type="entry name" value="DUF1697 DOMAIN-CONTAINING PROTEIN"/>
    <property type="match status" value="1"/>
</dbReference>
<evidence type="ECO:0000313" key="1">
    <source>
        <dbReference type="EMBL" id="MFB9313418.1"/>
    </source>
</evidence>
<dbReference type="InterPro" id="IPR012545">
    <property type="entry name" value="DUF1697"/>
</dbReference>
<keyword evidence="2" id="KW-1185">Reference proteome</keyword>
<reference evidence="1 2" key="1">
    <citation type="submission" date="2024-09" db="EMBL/GenBank/DDBJ databases">
        <authorList>
            <person name="Sun Q."/>
            <person name="Mori K."/>
        </authorList>
    </citation>
    <scope>NUCLEOTIDE SEQUENCE [LARGE SCALE GENOMIC DNA]</scope>
    <source>
        <strain evidence="1 2">JCM 9626</strain>
    </source>
</reference>
<dbReference type="Pfam" id="PF08002">
    <property type="entry name" value="DUF1697"/>
    <property type="match status" value="1"/>
</dbReference>
<dbReference type="EMBL" id="JBHMDG010000012">
    <property type="protein sequence ID" value="MFB9313418.1"/>
    <property type="molecule type" value="Genomic_DNA"/>
</dbReference>
<evidence type="ECO:0000313" key="2">
    <source>
        <dbReference type="Proteomes" id="UP001589750"/>
    </source>
</evidence>
<proteinExistence type="predicted"/>
<sequence length="176" mass="19465">MATYVAFLRAINLGATRKFPKDAIVAATEGAGFDGVATHINTGNVRLETRMRSRARIEAALETAYREDRGFEVPTMVYPADELRAVVDDADRLGDGHDGKHYVWLLKEAPSASLREELEALTTEHERVGLSERAVHLLIDGGFLDATLLKPIEKRIGVTTNRNVTVLRALVPKWLS</sequence>
<dbReference type="PIRSF" id="PIRSF008502">
    <property type="entry name" value="UCP008502"/>
    <property type="match status" value="1"/>
</dbReference>
<protein>
    <submittedName>
        <fullName evidence="1">DUF1697 domain-containing protein</fullName>
    </submittedName>
</protein>
<dbReference type="PANTHER" id="PTHR36439">
    <property type="entry name" value="BLL4334 PROTEIN"/>
    <property type="match status" value="1"/>
</dbReference>
<name>A0ABV5K9L2_9ACTN</name>
<dbReference type="Proteomes" id="UP001589750">
    <property type="component" value="Unassembled WGS sequence"/>
</dbReference>
<gene>
    <name evidence="1" type="ORF">ACFFRI_10220</name>
</gene>
<dbReference type="RefSeq" id="WP_140007943.1">
    <property type="nucleotide sequence ID" value="NZ_JBHMDG010000012.1"/>
</dbReference>
<dbReference type="SUPFAM" id="SSF160379">
    <property type="entry name" value="SP0830-like"/>
    <property type="match status" value="1"/>
</dbReference>